<evidence type="ECO:0000313" key="3">
    <source>
        <dbReference type="WBParaSite" id="PEQ_0000000901-mRNA-1"/>
    </source>
</evidence>
<evidence type="ECO:0000313" key="2">
    <source>
        <dbReference type="Proteomes" id="UP000887564"/>
    </source>
</evidence>
<dbReference type="Proteomes" id="UP000887564">
    <property type="component" value="Unplaced"/>
</dbReference>
<accession>A0A914R181</accession>
<organism evidence="2 3">
    <name type="scientific">Parascaris equorum</name>
    <name type="common">Equine roundworm</name>
    <dbReference type="NCBI Taxonomy" id="6256"/>
    <lineage>
        <taxon>Eukaryota</taxon>
        <taxon>Metazoa</taxon>
        <taxon>Ecdysozoa</taxon>
        <taxon>Nematoda</taxon>
        <taxon>Chromadorea</taxon>
        <taxon>Rhabditida</taxon>
        <taxon>Spirurina</taxon>
        <taxon>Ascaridomorpha</taxon>
        <taxon>Ascaridoidea</taxon>
        <taxon>Ascarididae</taxon>
        <taxon>Parascaris</taxon>
    </lineage>
</organism>
<dbReference type="InterPro" id="IPR019441">
    <property type="entry name" value="FMP27/BLTP2/Hobbit_GFWDK_RBG"/>
</dbReference>
<sequence length="163" mass="19055">MGEVIRRSIFGESFEAAFRDPSALLPFWDKIRLLFHGRLSMLCKHLVTSMLASTDPYNSTELVEISWKDFEFDWTTGKSRFRLPSSLIDMKVVVVRRGRFPQKISAIFSSLFILNKFEVEFSICRYILLTKFNISTTKVFVKLFAIKLIYRNSTNFFPQEKTA</sequence>
<dbReference type="PANTHER" id="PTHR15678:SF6">
    <property type="entry name" value="BRIDGE-LIKE LIPID TRANSFER PROTEIN FAMILY MEMBER 2"/>
    <property type="match status" value="1"/>
</dbReference>
<dbReference type="Pfam" id="PF10344">
    <property type="entry name" value="Hobbit"/>
    <property type="match status" value="1"/>
</dbReference>
<dbReference type="WBParaSite" id="PEQ_0000000901-mRNA-1">
    <property type="protein sequence ID" value="PEQ_0000000901-mRNA-1"/>
    <property type="gene ID" value="PEQ_0000000901"/>
</dbReference>
<dbReference type="SMART" id="SM01214">
    <property type="entry name" value="Fmp27_GFWDK"/>
    <property type="match status" value="1"/>
</dbReference>
<evidence type="ECO:0000259" key="1">
    <source>
        <dbReference type="SMART" id="SM01214"/>
    </source>
</evidence>
<keyword evidence="2" id="KW-1185">Reference proteome</keyword>
<protein>
    <submittedName>
        <fullName evidence="3">FMP27/BLTP2/Hobbit GFWDK motif-containing RBG unit domain-containing protein</fullName>
    </submittedName>
</protein>
<proteinExistence type="predicted"/>
<reference evidence="3" key="1">
    <citation type="submission" date="2022-11" db="UniProtKB">
        <authorList>
            <consortium name="WormBaseParasite"/>
        </authorList>
    </citation>
    <scope>IDENTIFICATION</scope>
</reference>
<feature type="domain" description="FMP27/BLTP2/Hobbit GFWDK motif-containing RBG unit" evidence="1">
    <location>
        <begin position="1"/>
        <end position="59"/>
    </location>
</feature>
<name>A0A914R181_PAREQ</name>
<dbReference type="PANTHER" id="PTHR15678">
    <property type="entry name" value="ANTIGEN MLAA-22-RELATED"/>
    <property type="match status" value="1"/>
</dbReference>
<dbReference type="InterPro" id="IPR045167">
    <property type="entry name" value="Hobbit"/>
</dbReference>
<dbReference type="AlphaFoldDB" id="A0A914R181"/>